<feature type="region of interest" description="Disordered" evidence="1">
    <location>
        <begin position="14"/>
        <end position="48"/>
    </location>
</feature>
<protein>
    <submittedName>
        <fullName evidence="2">Uncharacterized protein</fullName>
    </submittedName>
</protein>
<evidence type="ECO:0000313" key="2">
    <source>
        <dbReference type="EMBL" id="TNN23268.1"/>
    </source>
</evidence>
<gene>
    <name evidence="2" type="ORF">EYF80_066613</name>
</gene>
<name>A0A4Z2E3D2_9TELE</name>
<evidence type="ECO:0000256" key="1">
    <source>
        <dbReference type="SAM" id="MobiDB-lite"/>
    </source>
</evidence>
<reference evidence="2 3" key="1">
    <citation type="submission" date="2019-03" db="EMBL/GenBank/DDBJ databases">
        <title>First draft genome of Liparis tanakae, snailfish: a comprehensive survey of snailfish specific genes.</title>
        <authorList>
            <person name="Kim W."/>
            <person name="Song I."/>
            <person name="Jeong J.-H."/>
            <person name="Kim D."/>
            <person name="Kim S."/>
            <person name="Ryu S."/>
            <person name="Song J.Y."/>
            <person name="Lee S.K."/>
        </authorList>
    </citation>
    <scope>NUCLEOTIDE SEQUENCE [LARGE SCALE GENOMIC DNA]</scope>
    <source>
        <tissue evidence="2">Muscle</tissue>
    </source>
</reference>
<proteinExistence type="predicted"/>
<dbReference type="AlphaFoldDB" id="A0A4Z2E3D2"/>
<keyword evidence="3" id="KW-1185">Reference proteome</keyword>
<dbReference type="Proteomes" id="UP000314294">
    <property type="component" value="Unassembled WGS sequence"/>
</dbReference>
<evidence type="ECO:0000313" key="3">
    <source>
        <dbReference type="Proteomes" id="UP000314294"/>
    </source>
</evidence>
<comment type="caution">
    <text evidence="2">The sequence shown here is derived from an EMBL/GenBank/DDBJ whole genome shotgun (WGS) entry which is preliminary data.</text>
</comment>
<dbReference type="EMBL" id="SRLO01019156">
    <property type="protein sequence ID" value="TNN23268.1"/>
    <property type="molecule type" value="Genomic_DNA"/>
</dbReference>
<feature type="compositionally biased region" description="Basic and acidic residues" evidence="1">
    <location>
        <begin position="24"/>
        <end position="36"/>
    </location>
</feature>
<sequence length="48" mass="5146">MVGAVFFWPDWKSVARGRPVGPEGGRREGGGGRREGGGSSRIFTKPRS</sequence>
<organism evidence="2 3">
    <name type="scientific">Liparis tanakae</name>
    <name type="common">Tanaka's snailfish</name>
    <dbReference type="NCBI Taxonomy" id="230148"/>
    <lineage>
        <taxon>Eukaryota</taxon>
        <taxon>Metazoa</taxon>
        <taxon>Chordata</taxon>
        <taxon>Craniata</taxon>
        <taxon>Vertebrata</taxon>
        <taxon>Euteleostomi</taxon>
        <taxon>Actinopterygii</taxon>
        <taxon>Neopterygii</taxon>
        <taxon>Teleostei</taxon>
        <taxon>Neoteleostei</taxon>
        <taxon>Acanthomorphata</taxon>
        <taxon>Eupercaria</taxon>
        <taxon>Perciformes</taxon>
        <taxon>Cottioidei</taxon>
        <taxon>Cottales</taxon>
        <taxon>Liparidae</taxon>
        <taxon>Liparis</taxon>
    </lineage>
</organism>
<accession>A0A4Z2E3D2</accession>